<evidence type="ECO:0000256" key="1">
    <source>
        <dbReference type="SAM" id="Coils"/>
    </source>
</evidence>
<feature type="coiled-coil region" evidence="1">
    <location>
        <begin position="83"/>
        <end position="147"/>
    </location>
</feature>
<feature type="coiled-coil region" evidence="1">
    <location>
        <begin position="252"/>
        <end position="289"/>
    </location>
</feature>
<protein>
    <submittedName>
        <fullName evidence="3">Uncharacterized protein</fullName>
    </submittedName>
</protein>
<dbReference type="OrthoDB" id="327045at2759"/>
<accession>A0A1R2C5U9</accession>
<evidence type="ECO:0000313" key="4">
    <source>
        <dbReference type="Proteomes" id="UP000187209"/>
    </source>
</evidence>
<gene>
    <name evidence="3" type="ORF">SteCoe_14519</name>
</gene>
<name>A0A1R2C5U9_9CILI</name>
<organism evidence="3 4">
    <name type="scientific">Stentor coeruleus</name>
    <dbReference type="NCBI Taxonomy" id="5963"/>
    <lineage>
        <taxon>Eukaryota</taxon>
        <taxon>Sar</taxon>
        <taxon>Alveolata</taxon>
        <taxon>Ciliophora</taxon>
        <taxon>Postciliodesmatophora</taxon>
        <taxon>Heterotrichea</taxon>
        <taxon>Heterotrichida</taxon>
        <taxon>Stentoridae</taxon>
        <taxon>Stentor</taxon>
    </lineage>
</organism>
<keyword evidence="4" id="KW-1185">Reference proteome</keyword>
<reference evidence="3 4" key="1">
    <citation type="submission" date="2016-11" db="EMBL/GenBank/DDBJ databases">
        <title>The macronuclear genome of Stentor coeruleus: a giant cell with tiny introns.</title>
        <authorList>
            <person name="Slabodnick M."/>
            <person name="Ruby J.G."/>
            <person name="Reiff S.B."/>
            <person name="Swart E.C."/>
            <person name="Gosai S."/>
            <person name="Prabakaran S."/>
            <person name="Witkowska E."/>
            <person name="Larue G.E."/>
            <person name="Fisher S."/>
            <person name="Freeman R.M."/>
            <person name="Gunawardena J."/>
            <person name="Chu W."/>
            <person name="Stover N.A."/>
            <person name="Gregory B.D."/>
            <person name="Nowacki M."/>
            <person name="Derisi J."/>
            <person name="Roy S.W."/>
            <person name="Marshall W.F."/>
            <person name="Sood P."/>
        </authorList>
    </citation>
    <scope>NUCLEOTIDE SEQUENCE [LARGE SCALE GENOMIC DNA]</scope>
    <source>
        <strain evidence="3">WM001</strain>
    </source>
</reference>
<dbReference type="AlphaFoldDB" id="A0A1R2C5U9"/>
<sequence length="447" mass="53708">MVEKHFIKALEDLNLTVKIDDAIKTATSQTLDKLLRNLKTDLLKGKKNYSRKSSLYGEELEINENFHEEEHEKNIEHLIANKLFLAKLARDRQEREKKRYEREEKARKKMQEEYEIEEKRRMEDFQIKELEKKRRVEELLKKKEARKKQMDFIKELGDKEYKEVITNKPLYIKFEENYEEQVLMPELEKKKAELAKKREFLQPIRRNEIMDHMKKYQEIAYENQVRRELSAKNKQIEFKYNNSTGVIKSRFTDNVLEEEKKKKEELEKIEAEKKLLVEKKKRYASLVKEMFVPSVDEYKRQEMILIQEKLKHPVRLKIMENRSASDEEKPKKKWKKNNLIPEPPPKREGKIFDYLAEKRKERGNSVEIHSRHINWENILNDSSIDNSEKIKKLKKKAHLLEVEANRFEHNLKSKNSTNHNALILAHESDSLILDSIKAKLAILESNI</sequence>
<evidence type="ECO:0000313" key="3">
    <source>
        <dbReference type="EMBL" id="OMJ84367.1"/>
    </source>
</evidence>
<evidence type="ECO:0000256" key="2">
    <source>
        <dbReference type="SAM" id="MobiDB-lite"/>
    </source>
</evidence>
<dbReference type="Proteomes" id="UP000187209">
    <property type="component" value="Unassembled WGS sequence"/>
</dbReference>
<feature type="region of interest" description="Disordered" evidence="2">
    <location>
        <begin position="323"/>
        <end position="342"/>
    </location>
</feature>
<comment type="caution">
    <text evidence="3">The sequence shown here is derived from an EMBL/GenBank/DDBJ whole genome shotgun (WGS) entry which is preliminary data.</text>
</comment>
<keyword evidence="1" id="KW-0175">Coiled coil</keyword>
<proteinExistence type="predicted"/>
<dbReference type="EMBL" id="MPUH01000271">
    <property type="protein sequence ID" value="OMJ84367.1"/>
    <property type="molecule type" value="Genomic_DNA"/>
</dbReference>